<sequence>MSAVSRHLDCIMSNPIFFLLLVGFCHLAISTDPDDEVQFPAQLHPLALKYIEMEADIKRERRVHDLDYAYELTFRPIGEVEPASWDEAVSAHNSHLASIAIAWWRLVSRILINIYKYHDLLDGATPLSMHTRFIIIHGLLKKNDSDIEEFMKKFDPEYVDGIPEFEDDGMGFISEAEDPYDALFSAIQNVRGVLGIEADKLHFYVHRGATPFTEKGMNVLLDKISEKIGDAKDHIVRRIVPITRSKWDKLYADLQKAFSKAKPDDTSLACISLYDHYSHLMRNIQRNCYVELRQMAAAPDIDLTEFDEMRYDPIAYFPDEFDEVKERAEALHEAMRKGERLGYVVISDDRLERCQLKRMFELDPFIRPPSTSVIIVFLNLVSIPTDTIVVLGLSNVRMGLMEIPVVVVVGVVVKGVPPPLRTTLAIETTMQQNKERQVCVLRVSE</sequence>
<evidence type="ECO:0000256" key="1">
    <source>
        <dbReference type="SAM" id="SignalP"/>
    </source>
</evidence>
<dbReference type="VEuPathDB" id="FungiDB:SeMB42_g00831"/>
<name>A0A507DPD2_9FUNG</name>
<dbReference type="EMBL" id="QEAN01000018">
    <property type="protein sequence ID" value="TPX53346.1"/>
    <property type="molecule type" value="Genomic_DNA"/>
</dbReference>
<organism evidence="2 3">
    <name type="scientific">Synchytrium endobioticum</name>
    <dbReference type="NCBI Taxonomy" id="286115"/>
    <lineage>
        <taxon>Eukaryota</taxon>
        <taxon>Fungi</taxon>
        <taxon>Fungi incertae sedis</taxon>
        <taxon>Chytridiomycota</taxon>
        <taxon>Chytridiomycota incertae sedis</taxon>
        <taxon>Chytridiomycetes</taxon>
        <taxon>Synchytriales</taxon>
        <taxon>Synchytriaceae</taxon>
        <taxon>Synchytrium</taxon>
    </lineage>
</organism>
<evidence type="ECO:0000313" key="3">
    <source>
        <dbReference type="Proteomes" id="UP000317494"/>
    </source>
</evidence>
<feature type="signal peptide" evidence="1">
    <location>
        <begin position="1"/>
        <end position="30"/>
    </location>
</feature>
<reference evidence="2 3" key="1">
    <citation type="journal article" date="2019" name="Sci. Rep.">
        <title>Comparative genomics of chytrid fungi reveal insights into the obligate biotrophic and pathogenic lifestyle of Synchytrium endobioticum.</title>
        <authorList>
            <person name="van de Vossenberg B.T.L.H."/>
            <person name="Warris S."/>
            <person name="Nguyen H.D.T."/>
            <person name="van Gent-Pelzer M.P.E."/>
            <person name="Joly D.L."/>
            <person name="van de Geest H.C."/>
            <person name="Bonants P.J.M."/>
            <person name="Smith D.S."/>
            <person name="Levesque C.A."/>
            <person name="van der Lee T.A.J."/>
        </authorList>
    </citation>
    <scope>NUCLEOTIDE SEQUENCE [LARGE SCALE GENOMIC DNA]</scope>
    <source>
        <strain evidence="2 3">MB42</strain>
    </source>
</reference>
<comment type="caution">
    <text evidence="2">The sequence shown here is derived from an EMBL/GenBank/DDBJ whole genome shotgun (WGS) entry which is preliminary data.</text>
</comment>
<proteinExistence type="predicted"/>
<gene>
    <name evidence="2" type="ORF">SeMB42_g00831</name>
</gene>
<accession>A0A507DPD2</accession>
<keyword evidence="3" id="KW-1185">Reference proteome</keyword>
<evidence type="ECO:0000313" key="2">
    <source>
        <dbReference type="EMBL" id="TPX53346.1"/>
    </source>
</evidence>
<keyword evidence="1" id="KW-0732">Signal</keyword>
<protein>
    <submittedName>
        <fullName evidence="2">Uncharacterized protein</fullName>
    </submittedName>
</protein>
<feature type="chain" id="PRO_5021273519" evidence="1">
    <location>
        <begin position="31"/>
        <end position="445"/>
    </location>
</feature>
<dbReference type="Proteomes" id="UP000317494">
    <property type="component" value="Unassembled WGS sequence"/>
</dbReference>
<dbReference type="AlphaFoldDB" id="A0A507DPD2"/>